<protein>
    <submittedName>
        <fullName evidence="3">Cation channel sperm-associated protein 1</fullName>
    </submittedName>
</protein>
<dbReference type="EMBL" id="CAMXCT020000141">
    <property type="protein sequence ID" value="CAL1127910.1"/>
    <property type="molecule type" value="Genomic_DNA"/>
</dbReference>
<dbReference type="Proteomes" id="UP001152797">
    <property type="component" value="Unassembled WGS sequence"/>
</dbReference>
<feature type="compositionally biased region" description="Low complexity" evidence="1">
    <location>
        <begin position="556"/>
        <end position="566"/>
    </location>
</feature>
<proteinExistence type="predicted"/>
<comment type="caution">
    <text evidence="2">The sequence shown here is derived from an EMBL/GenBank/DDBJ whole genome shotgun (WGS) entry which is preliminary data.</text>
</comment>
<evidence type="ECO:0000256" key="1">
    <source>
        <dbReference type="SAM" id="MobiDB-lite"/>
    </source>
</evidence>
<name>A0A9P1BKV2_9DINO</name>
<feature type="compositionally biased region" description="Basic residues" evidence="1">
    <location>
        <begin position="1029"/>
        <end position="1038"/>
    </location>
</feature>
<reference evidence="3 4" key="2">
    <citation type="submission" date="2024-05" db="EMBL/GenBank/DDBJ databases">
        <authorList>
            <person name="Chen Y."/>
            <person name="Shah S."/>
            <person name="Dougan E. K."/>
            <person name="Thang M."/>
            <person name="Chan C."/>
        </authorList>
    </citation>
    <scope>NUCLEOTIDE SEQUENCE [LARGE SCALE GENOMIC DNA]</scope>
</reference>
<feature type="region of interest" description="Disordered" evidence="1">
    <location>
        <begin position="965"/>
        <end position="996"/>
    </location>
</feature>
<gene>
    <name evidence="2" type="ORF">C1SCF055_LOCUS2927</name>
</gene>
<reference evidence="2" key="1">
    <citation type="submission" date="2022-10" db="EMBL/GenBank/DDBJ databases">
        <authorList>
            <person name="Chen Y."/>
            <person name="Dougan E. K."/>
            <person name="Chan C."/>
            <person name="Rhodes N."/>
            <person name="Thang M."/>
        </authorList>
    </citation>
    <scope>NUCLEOTIDE SEQUENCE</scope>
</reference>
<sequence>MPWELTPHLESMFNSGPLPWLANPKIPMNLPSLPVSSMPPLSDRNILERKRLAQTLCYKASERHHDEQRAQVLLQWSDLVLRFPTASVLGQQLLKSTEDVDGNASFQIISDTLQSRATSTLKLRASSLALFFRWHENAYSGSDAIPFEEEKVYEYLCHLRTTGSSATRGSTFVGIMNFVGDLLGVLGAKDCALSARIKGASLSMFLEKRPLKQAPALHPVIIAILEIACFAEADTFLRAVAGFCLCCLYGRLRISDLNRLTNLSVRGRYVEGSLMRTKTARNKEKQCTFLPVVFPCIGFLDANWYRAFEETRDCLQLSAVPTLESRSHDRNFVMLPSYATVSSDLPVSISTTEVTDSLQVILGKVLDEDTVRDITSHSLKTSILTFLGEAGCDYTHSELLGYHLTSHKSSLNYQRQALAAPLRFMMHMLELIRDGALLPLGNRDEYHVPEHKRRTVAEQLTMWTGLSIGGVAELMWGQTEEDMLHSTNTELSGMWQMFCTETVSLEIDDDTEEHVRDELPEEVSSLRTVLRSDESMEIEDEVLTPQAEGANESDSDTSVSSTYSSSGSDSAECAMAVVAHEVGQLGRAKPMLDTTETLTKLGLIVRIAGVTTTPDPSSVPVPALGTKENMLNHWHQSESRVIGARTLGCTKPALGVYRSSVTTGLTVTGDIHMLDSEADFAQRAREIGVSDDELRNLKNLNYDTFGRLAFASNYIPGQADDSPLATLAAEVTGIPPAPAARMPLIRRLVFEAYTLASTDMRLRAERKDDEQPRRLAQAERSARYNDQCRRLTGLELVGELEPSNSLIDIVYNMGEENKLRYVRWEECIKRDQELMGIKCDPVWKADSNGVIRETKVQAALTAEYDTDLKLKFALQRRSLSFDQSRLIDYEVFERWSHILLETYTAPAMEGYQKVSIEQVHRADLQLFKNMMRDTRGGIRVTAGNQPLQVALQTAMKAPEVRLCLQPLQGSSNKRRMDTTEGDAPHKKPKEEPYNEKMKRTIENLQGQLRNLQARATHNQAPSFSSSSRGRGKGKGKSKLIRMPAPLIGMSPTTASGEPKCFDFNLQGCAKCKPGERCPRGLVCIELCAGCARLSATLKESGFKTIAVDHSKNRHKPLHGITLLDLSDDQCLQHLLQLLDCPDLVFYLHATPPHGTCSCAEDFFETSDTSQCPKPATAAFQAAPAGPAQFDWAVPGTGDQSQQHSTQYRSHSPSFLHAQQLCHFTCKSEKIPCLEHHLDKDVN</sequence>
<feature type="region of interest" description="Disordered" evidence="1">
    <location>
        <begin position="1015"/>
        <end position="1038"/>
    </location>
</feature>
<evidence type="ECO:0000313" key="2">
    <source>
        <dbReference type="EMBL" id="CAI3974535.1"/>
    </source>
</evidence>
<dbReference type="AlphaFoldDB" id="A0A9P1BKV2"/>
<feature type="compositionally biased region" description="Basic and acidic residues" evidence="1">
    <location>
        <begin position="974"/>
        <end position="996"/>
    </location>
</feature>
<dbReference type="EMBL" id="CAMXCT010000141">
    <property type="protein sequence ID" value="CAI3974535.1"/>
    <property type="molecule type" value="Genomic_DNA"/>
</dbReference>
<keyword evidence="4" id="KW-1185">Reference proteome</keyword>
<accession>A0A9P1BKV2</accession>
<evidence type="ECO:0000313" key="3">
    <source>
        <dbReference type="EMBL" id="CAL4761847.1"/>
    </source>
</evidence>
<evidence type="ECO:0000313" key="4">
    <source>
        <dbReference type="Proteomes" id="UP001152797"/>
    </source>
</evidence>
<feature type="region of interest" description="Disordered" evidence="1">
    <location>
        <begin position="530"/>
        <end position="566"/>
    </location>
</feature>
<organism evidence="2">
    <name type="scientific">Cladocopium goreaui</name>
    <dbReference type="NCBI Taxonomy" id="2562237"/>
    <lineage>
        <taxon>Eukaryota</taxon>
        <taxon>Sar</taxon>
        <taxon>Alveolata</taxon>
        <taxon>Dinophyceae</taxon>
        <taxon>Suessiales</taxon>
        <taxon>Symbiodiniaceae</taxon>
        <taxon>Cladocopium</taxon>
    </lineage>
</organism>
<dbReference type="EMBL" id="CAMXCT030000141">
    <property type="protein sequence ID" value="CAL4761847.1"/>
    <property type="molecule type" value="Genomic_DNA"/>
</dbReference>